<keyword evidence="8 10" id="KW-0472">Membrane</keyword>
<keyword evidence="10" id="KW-1003">Cell membrane</keyword>
<dbReference type="InterPro" id="IPR002208">
    <property type="entry name" value="SecY/SEC61-alpha"/>
</dbReference>
<evidence type="ECO:0000256" key="5">
    <source>
        <dbReference type="ARBA" id="ARBA00022927"/>
    </source>
</evidence>
<name>A0A0H4T7Y9_9BACT</name>
<keyword evidence="7 10" id="KW-0811">Translocation</keyword>
<evidence type="ECO:0000256" key="6">
    <source>
        <dbReference type="ARBA" id="ARBA00022989"/>
    </source>
</evidence>
<protein>
    <recommendedName>
        <fullName evidence="9 10">Protein translocase subunit SecY</fullName>
    </recommendedName>
</protein>
<keyword evidence="6 10" id="KW-1133">Transmembrane helix</keyword>
<evidence type="ECO:0000256" key="7">
    <source>
        <dbReference type="ARBA" id="ARBA00023010"/>
    </source>
</evidence>
<feature type="transmembrane region" description="Helical" evidence="10">
    <location>
        <begin position="311"/>
        <end position="332"/>
    </location>
</feature>
<evidence type="ECO:0000256" key="12">
    <source>
        <dbReference type="RuleBase" id="RU003484"/>
    </source>
</evidence>
<dbReference type="GO" id="GO:0043952">
    <property type="term" value="P:protein transport by the Sec complex"/>
    <property type="evidence" value="ECO:0007669"/>
    <property type="project" value="UniProtKB-UniRule"/>
</dbReference>
<keyword evidence="3 10" id="KW-0813">Transport</keyword>
<dbReference type="Gene3D" id="1.10.3370.10">
    <property type="entry name" value="SecY subunit domain"/>
    <property type="match status" value="1"/>
</dbReference>
<comment type="caution">
    <text evidence="10">Lacks conserved residue(s) required for the propagation of feature annotation.</text>
</comment>
<dbReference type="Pfam" id="PF00344">
    <property type="entry name" value="SecY"/>
    <property type="match status" value="1"/>
</dbReference>
<comment type="function">
    <text evidence="10 11">The central subunit of the protein translocation channel SecYEG. Consists of two halves formed by TMs 1-5 and 6-10. These two domains form a lateral gate at the front which open onto the bilayer between TMs 2 and 7, and are clamped together by SecE at the back. The channel is closed by both a pore ring composed of hydrophobic SecY resides and a short helix (helix 2A) on the extracellular side of the membrane which forms a plug. The plug probably moves laterally to allow the channel to open. The ring and the pore may move independently.</text>
</comment>
<comment type="subcellular location">
    <subcellularLocation>
        <location evidence="10">Cell membrane</location>
        <topology evidence="10">Multi-pass membrane protein</topology>
    </subcellularLocation>
    <subcellularLocation>
        <location evidence="1 12">Membrane</location>
        <topology evidence="1 12">Multi-pass membrane protein</topology>
    </subcellularLocation>
</comment>
<evidence type="ECO:0000256" key="2">
    <source>
        <dbReference type="ARBA" id="ARBA00005751"/>
    </source>
</evidence>
<dbReference type="GO" id="GO:0006605">
    <property type="term" value="P:protein targeting"/>
    <property type="evidence" value="ECO:0007669"/>
    <property type="project" value="UniProtKB-UniRule"/>
</dbReference>
<evidence type="ECO:0000256" key="8">
    <source>
        <dbReference type="ARBA" id="ARBA00023136"/>
    </source>
</evidence>
<feature type="transmembrane region" description="Helical" evidence="10">
    <location>
        <begin position="183"/>
        <end position="201"/>
    </location>
</feature>
<feature type="transmembrane region" description="Helical" evidence="10">
    <location>
        <begin position="151"/>
        <end position="171"/>
    </location>
</feature>
<proteinExistence type="inferred from homology"/>
<dbReference type="EMBL" id="KT007024">
    <property type="protein sequence ID" value="AKQ03891.1"/>
    <property type="molecule type" value="Genomic_DNA"/>
</dbReference>
<evidence type="ECO:0000256" key="9">
    <source>
        <dbReference type="ARBA" id="ARBA00039733"/>
    </source>
</evidence>
<dbReference type="InterPro" id="IPR023201">
    <property type="entry name" value="SecY_dom_sf"/>
</dbReference>
<evidence type="ECO:0000313" key="14">
    <source>
        <dbReference type="EMBL" id="AKQ03891.1"/>
    </source>
</evidence>
<evidence type="ECO:0000256" key="11">
    <source>
        <dbReference type="RuleBase" id="RU000537"/>
    </source>
</evidence>
<feature type="transmembrane region" description="Helical" evidence="10">
    <location>
        <begin position="213"/>
        <end position="234"/>
    </location>
</feature>
<reference evidence="14" key="1">
    <citation type="journal article" date="2015" name="ISME J.">
        <title>Aquifer environment selects for microbial species cohorts in sediment and groundwater.</title>
        <authorList>
            <person name="Hug L.A."/>
            <person name="Thomas B.C."/>
            <person name="Brown C.T."/>
            <person name="Frischkorn K.R."/>
            <person name="Williams K.H."/>
            <person name="Tringe S.G."/>
            <person name="Banfield J.F."/>
        </authorList>
    </citation>
    <scope>NUCLEOTIDE SEQUENCE</scope>
</reference>
<comment type="similarity">
    <text evidence="2 10 13">Belongs to the SecY/SEC61-alpha family.</text>
</comment>
<evidence type="ECO:0000256" key="13">
    <source>
        <dbReference type="RuleBase" id="RU004349"/>
    </source>
</evidence>
<dbReference type="PROSITE" id="PS00756">
    <property type="entry name" value="SECY_2"/>
    <property type="match status" value="1"/>
</dbReference>
<feature type="transmembrane region" description="Helical" evidence="10">
    <location>
        <begin position="271"/>
        <end position="291"/>
    </location>
</feature>
<keyword evidence="4 10" id="KW-0812">Transmembrane</keyword>
<organism evidence="14">
    <name type="scientific">uncultured Acidobacteria bacterium Rifle_16ft_4_minimus_38982</name>
    <dbReference type="NCBI Taxonomy" id="1665089"/>
    <lineage>
        <taxon>Bacteria</taxon>
        <taxon>Pseudomonadati</taxon>
        <taxon>Acidobacteriota</taxon>
        <taxon>environmental samples</taxon>
    </lineage>
</organism>
<evidence type="ECO:0000256" key="1">
    <source>
        <dbReference type="ARBA" id="ARBA00004141"/>
    </source>
</evidence>
<feature type="transmembrane region" description="Helical" evidence="10">
    <location>
        <begin position="70"/>
        <end position="97"/>
    </location>
</feature>
<feature type="transmembrane region" description="Helical" evidence="10">
    <location>
        <begin position="422"/>
        <end position="441"/>
    </location>
</feature>
<dbReference type="PIRSF" id="PIRSF004557">
    <property type="entry name" value="SecY"/>
    <property type="match status" value="1"/>
</dbReference>
<accession>A0A0H4T7Y9</accession>
<feature type="transmembrane region" description="Helical" evidence="10">
    <location>
        <begin position="364"/>
        <end position="387"/>
    </location>
</feature>
<gene>
    <name evidence="14" type="primary">sec61</name>
    <name evidence="10" type="synonym">secY</name>
</gene>
<evidence type="ECO:0000256" key="10">
    <source>
        <dbReference type="HAMAP-Rule" id="MF_01465"/>
    </source>
</evidence>
<comment type="subunit">
    <text evidence="10">Component of the Sec protein translocase complex. Heterotrimer consisting of SecY, SecE and SecG subunits. The heterotrimers can form oligomers, although 1 heterotrimer is thought to be able to translocate proteins. Interacts with the ribosome. Interacts with SecDF, and other proteins may be involved. Interacts with SecA.</text>
</comment>
<dbReference type="GO" id="GO:0005886">
    <property type="term" value="C:plasma membrane"/>
    <property type="evidence" value="ECO:0007669"/>
    <property type="project" value="UniProtKB-SubCell"/>
</dbReference>
<evidence type="ECO:0000256" key="3">
    <source>
        <dbReference type="ARBA" id="ARBA00022448"/>
    </source>
</evidence>
<dbReference type="InterPro" id="IPR026593">
    <property type="entry name" value="SecY"/>
</dbReference>
<dbReference type="AlphaFoldDB" id="A0A0H4T7Y9"/>
<dbReference type="SUPFAM" id="SSF103491">
    <property type="entry name" value="Preprotein translocase SecY subunit"/>
    <property type="match status" value="1"/>
</dbReference>
<dbReference type="PRINTS" id="PR00303">
    <property type="entry name" value="SECYTRNLCASE"/>
</dbReference>
<dbReference type="PANTHER" id="PTHR10906">
    <property type="entry name" value="SECY/SEC61-ALPHA FAMILY MEMBER"/>
    <property type="match status" value="1"/>
</dbReference>
<dbReference type="HAMAP" id="MF_01465">
    <property type="entry name" value="SecY"/>
    <property type="match status" value="1"/>
</dbReference>
<keyword evidence="5 10" id="KW-0653">Protein transport</keyword>
<evidence type="ECO:0000256" key="4">
    <source>
        <dbReference type="ARBA" id="ARBA00022692"/>
    </source>
</evidence>
<dbReference type="FunFam" id="1.10.3370.10:FF:000001">
    <property type="entry name" value="Preprotein translocase subunit SecY"/>
    <property type="match status" value="1"/>
</dbReference>
<dbReference type="InterPro" id="IPR030659">
    <property type="entry name" value="SecY_CS"/>
</dbReference>
<dbReference type="GO" id="GO:0065002">
    <property type="term" value="P:intracellular protein transmembrane transport"/>
    <property type="evidence" value="ECO:0007669"/>
    <property type="project" value="UniProtKB-UniRule"/>
</dbReference>
<dbReference type="NCBIfam" id="TIGR00967">
    <property type="entry name" value="3a0501s007"/>
    <property type="match status" value="1"/>
</dbReference>
<feature type="transmembrane region" description="Helical" evidence="10">
    <location>
        <begin position="117"/>
        <end position="139"/>
    </location>
</feature>
<sequence length="467" mass="51935">MLQALRNIWEIPDLRRRVLFTLGLLAIYRVGNHVPTPGINAQALIDFFEQNKGNWFGLVDMFSGGNLAKVTIFALGIMPYISASIILQLLTVVWPYLEKLSKEGELGRRKITQYTRYGTVLLSVIQSFGISVYLERMTLANQFRIVDSPGWAFKIMTVLTLTTGTAFIMWLGEQITDRGIGNGMSLIIFAGIVVGFPRGLIDTFTMIERGELSLFAALILIAGMVAVVAAIVFVERGQRRIAVQYAKRVVGRRVYGGQTTHLPLRVNTAGVIPVIFASSIIAFPQTVASFFQAQSPWMQAVSEQLQWGMPLYNLLYVAFIIFFCYFYTAIVFNPDDVAENMRKYGGFVPGIRPGKRTAEYLDHILGRITFGGAIYLALVAILPEFLITGFKVAPLPVIGPSLDMFLSENNLGWITEGLHLNFYFGGTSLLIVVGVAMDTVAQVEAQLIMRHYDGFTGRGGKRIRGRR</sequence>
<dbReference type="PROSITE" id="PS00755">
    <property type="entry name" value="SECY_1"/>
    <property type="match status" value="1"/>
</dbReference>